<dbReference type="STRING" id="1302687.SAMN05444267_10645"/>
<dbReference type="EMBL" id="FRAV01000064">
    <property type="protein sequence ID" value="SHM65342.1"/>
    <property type="molecule type" value="Genomic_DNA"/>
</dbReference>
<evidence type="ECO:0000313" key="4">
    <source>
        <dbReference type="Proteomes" id="UP000184364"/>
    </source>
</evidence>
<dbReference type="RefSeq" id="WP_175549646.1">
    <property type="nucleotide sequence ID" value="NZ_FRAV01000064.1"/>
</dbReference>
<evidence type="ECO:0000256" key="1">
    <source>
        <dbReference type="SAM" id="Coils"/>
    </source>
</evidence>
<sequence>MKQFYPLVALLSSSTAIYSQVGINTATPTSTLEVVAKNATGATTNVDGLLIPRVDRLRAQSMTAIPISTMIFVNNVTTGSQTGIAATMDAVGYYYYSGLGWVKLENPNGTVFSSVNIYNTNGTLTGNRIVNQGANTLAFTGTAVNAFSVDNTTLSIDATNKRIGVGTTTPKQQIHITEAGATSGIAASFISGLAVTGTASAAGFSGPGFYLENTSAAAGSKLLKMNYSLNTTEPIFNFQAVSDDATTSISQILTLTRSGKLGINATPNPASNLAVNGNAAIGNGYIVTAAPANGAIIQGNVGIGTPTPVAKVDIVGTTFGIKNAVGSGSWDNLWFNVTPSTPSINASGAESGLQFNVGTNSVGTYGDGQTLTTVATMLANGNMGVGSTVPTRKLHVEGSEYLNAAVTVAATRNALDINIGEDGFTYGNRTDNFGINIRSASTVGTGPVARINFGDTNTTTAGTGKYLSFSVGNGLNELMYLTDTNSGRVGIGTIVPTSMLSVNGTADKPGGGTWGTFSDKRVKKDINDFKDGLNIITQLHPVTYKYNEKSGYKDLDKEYVGFIAQEVEKAAPYMVKTIDDSSKSGLKDKRELDESALTKILVNAVKELEKQVKDLQLELKSLKSQKKN</sequence>
<dbReference type="Pfam" id="PF13884">
    <property type="entry name" value="Peptidase_S74"/>
    <property type="match status" value="1"/>
</dbReference>
<reference evidence="4" key="1">
    <citation type="submission" date="2016-11" db="EMBL/GenBank/DDBJ databases">
        <authorList>
            <person name="Varghese N."/>
            <person name="Submissions S."/>
        </authorList>
    </citation>
    <scope>NUCLEOTIDE SEQUENCE [LARGE SCALE GENOMIC DNA]</scope>
    <source>
        <strain evidence="4">DSM 26899</strain>
    </source>
</reference>
<feature type="domain" description="Peptidase S74" evidence="2">
    <location>
        <begin position="518"/>
        <end position="619"/>
    </location>
</feature>
<gene>
    <name evidence="3" type="ORF">SAMN05444267_10645</name>
</gene>
<evidence type="ECO:0000259" key="2">
    <source>
        <dbReference type="PROSITE" id="PS51688"/>
    </source>
</evidence>
<keyword evidence="4" id="KW-1185">Reference proteome</keyword>
<dbReference type="AlphaFoldDB" id="A0A1M7KIY9"/>
<dbReference type="PROSITE" id="PS51688">
    <property type="entry name" value="ICA"/>
    <property type="match status" value="1"/>
</dbReference>
<dbReference type="InterPro" id="IPR030392">
    <property type="entry name" value="S74_ICA"/>
</dbReference>
<dbReference type="Proteomes" id="UP000184364">
    <property type="component" value="Unassembled WGS sequence"/>
</dbReference>
<protein>
    <submittedName>
        <fullName evidence="3">Chaperone of endosialidase</fullName>
    </submittedName>
</protein>
<organism evidence="3 4">
    <name type="scientific">Chryseobacterium polytrichastri</name>
    <dbReference type="NCBI Taxonomy" id="1302687"/>
    <lineage>
        <taxon>Bacteria</taxon>
        <taxon>Pseudomonadati</taxon>
        <taxon>Bacteroidota</taxon>
        <taxon>Flavobacteriia</taxon>
        <taxon>Flavobacteriales</taxon>
        <taxon>Weeksellaceae</taxon>
        <taxon>Chryseobacterium group</taxon>
        <taxon>Chryseobacterium</taxon>
    </lineage>
</organism>
<name>A0A1M7KIY9_9FLAO</name>
<proteinExistence type="predicted"/>
<keyword evidence="1" id="KW-0175">Coiled coil</keyword>
<accession>A0A1M7KIY9</accession>
<feature type="coiled-coil region" evidence="1">
    <location>
        <begin position="598"/>
        <end position="625"/>
    </location>
</feature>
<evidence type="ECO:0000313" key="3">
    <source>
        <dbReference type="EMBL" id="SHM65342.1"/>
    </source>
</evidence>